<dbReference type="InterPro" id="IPR012659">
    <property type="entry name" value="CHP02444"/>
</dbReference>
<evidence type="ECO:0000313" key="2">
    <source>
        <dbReference type="Proteomes" id="UP001205843"/>
    </source>
</evidence>
<dbReference type="RefSeq" id="WP_253483942.1">
    <property type="nucleotide sequence ID" value="NZ_JALJXV010000011.1"/>
</dbReference>
<evidence type="ECO:0000313" key="1">
    <source>
        <dbReference type="EMBL" id="MCP1676799.1"/>
    </source>
</evidence>
<dbReference type="EMBL" id="JALJXV010000011">
    <property type="protein sequence ID" value="MCP1676799.1"/>
    <property type="molecule type" value="Genomic_DNA"/>
</dbReference>
<protein>
    <submittedName>
        <fullName evidence="1">Uncharacterized protein (TIGR02444 family)</fullName>
    </submittedName>
</protein>
<organism evidence="1 2">
    <name type="scientific">Natronocella acetinitrilica</name>
    <dbReference type="NCBI Taxonomy" id="414046"/>
    <lineage>
        <taxon>Bacteria</taxon>
        <taxon>Pseudomonadati</taxon>
        <taxon>Pseudomonadota</taxon>
        <taxon>Gammaproteobacteria</taxon>
        <taxon>Chromatiales</taxon>
        <taxon>Ectothiorhodospiraceae</taxon>
        <taxon>Natronocella</taxon>
    </lineage>
</organism>
<proteinExistence type="predicted"/>
<name>A0AAE3G863_9GAMM</name>
<dbReference type="Pfam" id="PF09523">
    <property type="entry name" value="DUF2390"/>
    <property type="match status" value="1"/>
</dbReference>
<reference evidence="1" key="1">
    <citation type="submission" date="2022-03" db="EMBL/GenBank/DDBJ databases">
        <title>Genomic Encyclopedia of Type Strains, Phase III (KMG-III): the genomes of soil and plant-associated and newly described type strains.</title>
        <authorList>
            <person name="Whitman W."/>
        </authorList>
    </citation>
    <scope>NUCLEOTIDE SEQUENCE</scope>
    <source>
        <strain evidence="1">ANL 6-2</strain>
    </source>
</reference>
<gene>
    <name evidence="1" type="ORF">J2T57_003972</name>
</gene>
<comment type="caution">
    <text evidence="1">The sequence shown here is derived from an EMBL/GenBank/DDBJ whole genome shotgun (WGS) entry which is preliminary data.</text>
</comment>
<accession>A0AAE3G863</accession>
<dbReference type="Proteomes" id="UP001205843">
    <property type="component" value="Unassembled WGS sequence"/>
</dbReference>
<dbReference type="NCBIfam" id="TIGR02444">
    <property type="entry name" value="TIGR02444 family protein"/>
    <property type="match status" value="1"/>
</dbReference>
<dbReference type="AlphaFoldDB" id="A0AAE3G863"/>
<sequence>MTMDREAAWQGIVGYYQQPGAARQLLQLQDRLGVSVTALLTLLWLSATHHGAPTAPAIRALVQSTEAFQRDVLRPMRSAREALRGWEVTPGVSAEDVRQRLLAVELEVERLEQALVLESLGPAEQREAPDDALSDACLALARYCRALEIDLDAEAAQALIHAISVALDDYDGLQISQAWSRAWRSMKAGVS</sequence>
<keyword evidence="2" id="KW-1185">Reference proteome</keyword>